<evidence type="ECO:0000256" key="1">
    <source>
        <dbReference type="SAM" id="MobiDB-lite"/>
    </source>
</evidence>
<dbReference type="Proteomes" id="UP000799118">
    <property type="component" value="Unassembled WGS sequence"/>
</dbReference>
<evidence type="ECO:0000313" key="3">
    <source>
        <dbReference type="Proteomes" id="UP000799118"/>
    </source>
</evidence>
<keyword evidence="3" id="KW-1185">Reference proteome</keyword>
<organism evidence="2 3">
    <name type="scientific">Gymnopus androsaceus JB14</name>
    <dbReference type="NCBI Taxonomy" id="1447944"/>
    <lineage>
        <taxon>Eukaryota</taxon>
        <taxon>Fungi</taxon>
        <taxon>Dikarya</taxon>
        <taxon>Basidiomycota</taxon>
        <taxon>Agaricomycotina</taxon>
        <taxon>Agaricomycetes</taxon>
        <taxon>Agaricomycetidae</taxon>
        <taxon>Agaricales</taxon>
        <taxon>Marasmiineae</taxon>
        <taxon>Omphalotaceae</taxon>
        <taxon>Gymnopus</taxon>
    </lineage>
</organism>
<feature type="region of interest" description="Disordered" evidence="1">
    <location>
        <begin position="1"/>
        <end position="42"/>
    </location>
</feature>
<name>A0A6A4GXR1_9AGAR</name>
<accession>A0A6A4GXR1</accession>
<sequence length="180" mass="19607">MDSNDMDVPTASITTPHLPPFPPPPTPASPPVAGPSNVQISPVQWERTPISLAKRTGRPRTGMARNTQTIYQRSRQAELQHRIEVKSARRLQEMKIKKAKIAAAKEAQIQQESREQRDRLLDHISLITIPVQEGGVGMSSLGAAIDALSDIEGSDAQIHATISRTLKSSGPNIVKKNLGE</sequence>
<dbReference type="AlphaFoldDB" id="A0A6A4GXR1"/>
<protein>
    <submittedName>
        <fullName evidence="2">Uncharacterized protein</fullName>
    </submittedName>
</protein>
<proteinExistence type="predicted"/>
<evidence type="ECO:0000313" key="2">
    <source>
        <dbReference type="EMBL" id="KAE9390672.1"/>
    </source>
</evidence>
<reference evidence="2" key="1">
    <citation type="journal article" date="2019" name="Environ. Microbiol.">
        <title>Fungal ecological strategies reflected in gene transcription - a case study of two litter decomposers.</title>
        <authorList>
            <person name="Barbi F."/>
            <person name="Kohler A."/>
            <person name="Barry K."/>
            <person name="Baskaran P."/>
            <person name="Daum C."/>
            <person name="Fauchery L."/>
            <person name="Ihrmark K."/>
            <person name="Kuo A."/>
            <person name="LaButti K."/>
            <person name="Lipzen A."/>
            <person name="Morin E."/>
            <person name="Grigoriev I.V."/>
            <person name="Henrissat B."/>
            <person name="Lindahl B."/>
            <person name="Martin F."/>
        </authorList>
    </citation>
    <scope>NUCLEOTIDE SEQUENCE</scope>
    <source>
        <strain evidence="2">JB14</strain>
    </source>
</reference>
<feature type="compositionally biased region" description="Pro residues" evidence="1">
    <location>
        <begin position="17"/>
        <end position="33"/>
    </location>
</feature>
<gene>
    <name evidence="2" type="ORF">BT96DRAFT_945944</name>
</gene>
<dbReference type="EMBL" id="ML769650">
    <property type="protein sequence ID" value="KAE9390672.1"/>
    <property type="molecule type" value="Genomic_DNA"/>
</dbReference>